<dbReference type="PANTHER" id="PTHR39214">
    <property type="entry name" value="MICROBODY (PEROXISOME) BIOGENESIS PROTEIN PEROXIN 8 (EUROFUNG)"/>
    <property type="match status" value="1"/>
</dbReference>
<proteinExistence type="predicted"/>
<organism evidence="1 2">
    <name type="scientific">Cryptococcus decagattii</name>
    <dbReference type="NCBI Taxonomy" id="1859122"/>
    <lineage>
        <taxon>Eukaryota</taxon>
        <taxon>Fungi</taxon>
        <taxon>Dikarya</taxon>
        <taxon>Basidiomycota</taxon>
        <taxon>Agaricomycotina</taxon>
        <taxon>Tremellomycetes</taxon>
        <taxon>Tremellales</taxon>
        <taxon>Cryptococcaceae</taxon>
        <taxon>Cryptococcus</taxon>
        <taxon>Cryptococcus gattii species complex</taxon>
    </lineage>
</organism>
<name>A0ABZ2B177_9TREE</name>
<dbReference type="RefSeq" id="XP_064722462.1">
    <property type="nucleotide sequence ID" value="XM_064866390.1"/>
</dbReference>
<evidence type="ECO:0000313" key="1">
    <source>
        <dbReference type="EMBL" id="WVO23223.1"/>
    </source>
</evidence>
<gene>
    <name evidence="1" type="ORF">IAS62_004570</name>
</gene>
<reference evidence="1 2" key="1">
    <citation type="submission" date="2024-01" db="EMBL/GenBank/DDBJ databases">
        <title>Comparative genomics of Cryptococcus and Kwoniella reveals pathogenesis evolution and contrasting modes of karyotype evolution via chromosome fusion or intercentromeric recombination.</title>
        <authorList>
            <person name="Coelho M.A."/>
            <person name="David-Palma M."/>
            <person name="Shea T."/>
            <person name="Bowers K."/>
            <person name="McGinley-Smith S."/>
            <person name="Mohammad A.W."/>
            <person name="Gnirke A."/>
            <person name="Yurkov A.M."/>
            <person name="Nowrousian M."/>
            <person name="Sun S."/>
            <person name="Cuomo C.A."/>
            <person name="Heitman J."/>
        </authorList>
    </citation>
    <scope>NUCLEOTIDE SEQUENCE [LARGE SCALE GENOMIC DNA]</scope>
    <source>
        <strain evidence="1 2">7685027</strain>
    </source>
</reference>
<dbReference type="EMBL" id="CP143812">
    <property type="protein sequence ID" value="WVO23223.1"/>
    <property type="molecule type" value="Genomic_DNA"/>
</dbReference>
<evidence type="ECO:0000313" key="2">
    <source>
        <dbReference type="Proteomes" id="UP001432216"/>
    </source>
</evidence>
<dbReference type="Proteomes" id="UP001432216">
    <property type="component" value="Chromosome 7"/>
</dbReference>
<keyword evidence="2" id="KW-1185">Reference proteome</keyword>
<sequence length="594" mass="65600">MSHPQDDTLAVLPAFITLLRTPSPTTLPNPTLLGAITHFFSSLNPAHLKDFILELISSRSLWDTPSIPAAEIREAIRLSVTIVVSRIAEEKKSVYFSHHRTAAKARGWLEHVLKGVSSSSDSSLKPLHVLVGVLEGLDDVQTVDWGHSRVKLEEEVISRLAGCIDKHLDDNLVLLCTAIPHLDVKRAGVMDILDLSTVLEKHFHTLVCHPQGDNSDGLDNLALISRALARSFIIVESGGPSSRDHLWDILSRFCSVIGDIGRQLEKEESEQTVNTSAQIREHHQLVFSSSLLPASAIIDILVARVTSSSHGDSPAVDIAIELLLALASFACLPDFIKGSFENYHRVLYGSLDIIAGKDGVKATEKLFALLSQEDPLSDTRAAFVLMLGDELVHQLGRGSIDLLLPLAEQHAYKYQHRPSFEAAHAFFLSLLRSSSATFGTSSSQTDFFDVLLPNYLTILIKQTNGGNISDKQFKDAFPLVTSYAALRGPSSVSLCRLYLSRLSPSLASRQVAIRLAPYIPTSDLPAYLGNISIAIQETLKGSEDRLLLMEEAFKMVSQDLRDDHKRLGMEWWLQWEEKLGDKKEGKVGFWKARL</sequence>
<dbReference type="PANTHER" id="PTHR39214:SF1">
    <property type="entry name" value="MICROBODY (PEROXISOME) BIOGENESIS PROTEIN PEROXIN 8 (EUROFUNG)"/>
    <property type="match status" value="1"/>
</dbReference>
<accession>A0ABZ2B177</accession>
<protein>
    <submittedName>
        <fullName evidence="1">Uncharacterized protein</fullName>
    </submittedName>
</protein>
<dbReference type="InterPro" id="IPR055334">
    <property type="entry name" value="PEX8-like"/>
</dbReference>
<dbReference type="GeneID" id="89991342"/>